<organism evidence="6 7">
    <name type="scientific">Acer saccharum</name>
    <name type="common">Sugar maple</name>
    <dbReference type="NCBI Taxonomy" id="4024"/>
    <lineage>
        <taxon>Eukaryota</taxon>
        <taxon>Viridiplantae</taxon>
        <taxon>Streptophyta</taxon>
        <taxon>Embryophyta</taxon>
        <taxon>Tracheophyta</taxon>
        <taxon>Spermatophyta</taxon>
        <taxon>Magnoliopsida</taxon>
        <taxon>eudicotyledons</taxon>
        <taxon>Gunneridae</taxon>
        <taxon>Pentapetalae</taxon>
        <taxon>rosids</taxon>
        <taxon>malvids</taxon>
        <taxon>Sapindales</taxon>
        <taxon>Sapindaceae</taxon>
        <taxon>Hippocastanoideae</taxon>
        <taxon>Acereae</taxon>
        <taxon>Acer</taxon>
    </lineage>
</organism>
<comment type="subcellular location">
    <subcellularLocation>
        <location evidence="1">Cell membrane</location>
        <topology evidence="1">Multi-pass membrane protein</topology>
    </subcellularLocation>
</comment>
<protein>
    <recommendedName>
        <fullName evidence="5">K+ potassium transporter integral membrane domain-containing protein</fullName>
    </recommendedName>
</protein>
<evidence type="ECO:0000313" key="7">
    <source>
        <dbReference type="Proteomes" id="UP001168877"/>
    </source>
</evidence>
<sequence length="266" mass="29804">MSGDVIEDHTEERLHGIAYEAPKGKKNSRNLLRRYDSLDMESGMVSGHQLHGRKVLNWFIVLQLAFQSIGVVYGDLGTSSLYVLPGTFQNGVKHVDDILGVVSLILYTITLIPFINYVFIVLRATDRGNVTTFPDQDEWLTKSRDNDSQNNLSKDTAKSNTASNEVNVKVPTFDCCTEATNSNFGSNTPIIQDEHNDVNNHDEPQSLPNDVIIELPPHDEINTQIIQVEHNDVNTHENNSQEELPPQSLPDDVLIELPHPDHEITS</sequence>
<reference evidence="6" key="2">
    <citation type="submission" date="2023-06" db="EMBL/GenBank/DDBJ databases">
        <authorList>
            <person name="Swenson N.G."/>
            <person name="Wegrzyn J.L."/>
            <person name="Mcevoy S.L."/>
        </authorList>
    </citation>
    <scope>NUCLEOTIDE SEQUENCE</scope>
    <source>
        <strain evidence="6">NS2018</strain>
        <tissue evidence="6">Leaf</tissue>
    </source>
</reference>
<comment type="similarity">
    <text evidence="2">Belongs to the HAK/KUP transporter (TC 2.A.72.3) family.</text>
</comment>
<evidence type="ECO:0000313" key="6">
    <source>
        <dbReference type="EMBL" id="KAK0596198.1"/>
    </source>
</evidence>
<name>A0AA39SSD1_ACESA</name>
<evidence type="ECO:0000256" key="1">
    <source>
        <dbReference type="ARBA" id="ARBA00004651"/>
    </source>
</evidence>
<keyword evidence="7" id="KW-1185">Reference proteome</keyword>
<gene>
    <name evidence="6" type="ORF">LWI29_013540</name>
</gene>
<keyword evidence="4" id="KW-0812">Transmembrane</keyword>
<feature type="region of interest" description="Disordered" evidence="3">
    <location>
        <begin position="235"/>
        <end position="266"/>
    </location>
</feature>
<dbReference type="Proteomes" id="UP001168877">
    <property type="component" value="Unassembled WGS sequence"/>
</dbReference>
<keyword evidence="4" id="KW-1133">Transmembrane helix</keyword>
<feature type="transmembrane region" description="Helical" evidence="4">
    <location>
        <begin position="55"/>
        <end position="74"/>
    </location>
</feature>
<dbReference type="GO" id="GO:0015079">
    <property type="term" value="F:potassium ion transmembrane transporter activity"/>
    <property type="evidence" value="ECO:0007669"/>
    <property type="project" value="InterPro"/>
</dbReference>
<dbReference type="PANTHER" id="PTHR30540">
    <property type="entry name" value="OSMOTIC STRESS POTASSIUM TRANSPORTER"/>
    <property type="match status" value="1"/>
</dbReference>
<evidence type="ECO:0000256" key="4">
    <source>
        <dbReference type="SAM" id="Phobius"/>
    </source>
</evidence>
<proteinExistence type="inferred from homology"/>
<evidence type="ECO:0000259" key="5">
    <source>
        <dbReference type="Pfam" id="PF02705"/>
    </source>
</evidence>
<dbReference type="Pfam" id="PF02705">
    <property type="entry name" value="K_trans"/>
    <property type="match status" value="1"/>
</dbReference>
<feature type="transmembrane region" description="Helical" evidence="4">
    <location>
        <begin position="98"/>
        <end position="122"/>
    </location>
</feature>
<dbReference type="InterPro" id="IPR003855">
    <property type="entry name" value="K+_transporter"/>
</dbReference>
<feature type="region of interest" description="Disordered" evidence="3">
    <location>
        <begin position="140"/>
        <end position="163"/>
    </location>
</feature>
<dbReference type="PANTHER" id="PTHR30540:SF87">
    <property type="entry name" value="POTASSIUM TRANSPORTER"/>
    <property type="match status" value="1"/>
</dbReference>
<reference evidence="6" key="1">
    <citation type="journal article" date="2022" name="Plant J.">
        <title>Strategies of tolerance reflected in two North American maple genomes.</title>
        <authorList>
            <person name="McEvoy S.L."/>
            <person name="Sezen U.U."/>
            <person name="Trouern-Trend A."/>
            <person name="McMahon S.M."/>
            <person name="Schaberg P.G."/>
            <person name="Yang J."/>
            <person name="Wegrzyn J.L."/>
            <person name="Swenson N.G."/>
        </authorList>
    </citation>
    <scope>NUCLEOTIDE SEQUENCE</scope>
    <source>
        <strain evidence="6">NS2018</strain>
    </source>
</reference>
<comment type="caution">
    <text evidence="6">The sequence shown here is derived from an EMBL/GenBank/DDBJ whole genome shotgun (WGS) entry which is preliminary data.</text>
</comment>
<keyword evidence="4" id="KW-0472">Membrane</keyword>
<feature type="domain" description="K+ potassium transporter integral membrane" evidence="5">
    <location>
        <begin position="64"/>
        <end position="129"/>
    </location>
</feature>
<dbReference type="EMBL" id="JAUESC010000004">
    <property type="protein sequence ID" value="KAK0596198.1"/>
    <property type="molecule type" value="Genomic_DNA"/>
</dbReference>
<accession>A0AA39SSD1</accession>
<feature type="compositionally biased region" description="Polar residues" evidence="3">
    <location>
        <begin position="148"/>
        <end position="163"/>
    </location>
</feature>
<dbReference type="InterPro" id="IPR053951">
    <property type="entry name" value="K_trans_N"/>
</dbReference>
<dbReference type="GO" id="GO:0005886">
    <property type="term" value="C:plasma membrane"/>
    <property type="evidence" value="ECO:0007669"/>
    <property type="project" value="UniProtKB-SubCell"/>
</dbReference>
<dbReference type="AlphaFoldDB" id="A0AA39SSD1"/>
<evidence type="ECO:0000256" key="3">
    <source>
        <dbReference type="SAM" id="MobiDB-lite"/>
    </source>
</evidence>
<evidence type="ECO:0000256" key="2">
    <source>
        <dbReference type="ARBA" id="ARBA00008440"/>
    </source>
</evidence>